<dbReference type="InterPro" id="IPR021136">
    <property type="entry name" value="Flagellar_hook_control-like_C"/>
</dbReference>
<feature type="domain" description="Flagellar hook-length control protein-like C-terminal" evidence="2">
    <location>
        <begin position="327"/>
        <end position="400"/>
    </location>
</feature>
<name>A0A2R5ESR1_9BACL</name>
<protein>
    <submittedName>
        <fullName evidence="3">Flagellar hook-length control protein FliK</fullName>
    </submittedName>
</protein>
<comment type="caution">
    <text evidence="3">The sequence shown here is derived from an EMBL/GenBank/DDBJ whole genome shotgun (WGS) entry which is preliminary data.</text>
</comment>
<organism evidence="3 4">
    <name type="scientific">Paenibacillus agaridevorans</name>
    <dbReference type="NCBI Taxonomy" id="171404"/>
    <lineage>
        <taxon>Bacteria</taxon>
        <taxon>Bacillati</taxon>
        <taxon>Bacillota</taxon>
        <taxon>Bacilli</taxon>
        <taxon>Bacillales</taxon>
        <taxon>Paenibacillaceae</taxon>
        <taxon>Paenibacillus</taxon>
    </lineage>
</organism>
<proteinExistence type="predicted"/>
<keyword evidence="3" id="KW-0966">Cell projection</keyword>
<sequence length="458" mass="48580">MEMMINSAVAASVQTTAAVSQGASKGQAGNTAAGFQRTLVHHIAGQSGGEEVADQQSSLVSAIAGLSALAEAESELPTPTLEELMAAIDGLIDSLGENAQDDETLSEQDLIELTGAMESLNALLALLGAPIVRLQPQAELQAGLAEETISIREAALNVKSSLQDALLGLQTKLQQGPLKQVQGQDPLAFVGEQLRAIASKLEGAKTKPLEQALTSETPEWLVTQQSGSNEALVHLQRMSRQTAHPAYIQAIAEQKALFTETLVQAEVGASSSEPAQPVQLPFVGPDNVREFASLLTKSAAPTSFVLADDFAETMEGLIVQKFDIRALNGVTEAKLMLFPEHLGQVDVKISMQNGLLTALFQADNAMAKDMLENQMAQLRAALQAQGLNVEKLEVTQSSSAAQLSNQHFGNGQNGSGQSGDRQGFREDERVRDNAFETEMVEQAAIQGLGFGRSINEKA</sequence>
<dbReference type="RefSeq" id="WP_181376760.1">
    <property type="nucleotide sequence ID" value="NZ_BDQX01000243.1"/>
</dbReference>
<keyword evidence="3" id="KW-0282">Flagellum</keyword>
<keyword evidence="3" id="KW-0969">Cilium</keyword>
<dbReference type="Gene3D" id="3.30.750.140">
    <property type="match status" value="1"/>
</dbReference>
<dbReference type="Proteomes" id="UP000245202">
    <property type="component" value="Unassembled WGS sequence"/>
</dbReference>
<dbReference type="CDD" id="cd17470">
    <property type="entry name" value="T3SS_Flik_C"/>
    <property type="match status" value="1"/>
</dbReference>
<dbReference type="AlphaFoldDB" id="A0A2R5ESR1"/>
<evidence type="ECO:0000313" key="3">
    <source>
        <dbReference type="EMBL" id="GBG09597.1"/>
    </source>
</evidence>
<dbReference type="EMBL" id="BDQX01000243">
    <property type="protein sequence ID" value="GBG09597.1"/>
    <property type="molecule type" value="Genomic_DNA"/>
</dbReference>
<reference evidence="3 4" key="1">
    <citation type="submission" date="2017-08" db="EMBL/GenBank/DDBJ databases">
        <title>Substantial Increase in Enzyme Production by Combined Drug-Resistance Mutations in Paenibacillus agaridevorans.</title>
        <authorList>
            <person name="Tanaka Y."/>
            <person name="Funane K."/>
            <person name="Hosaka T."/>
            <person name="Shiwa Y."/>
            <person name="Fujita N."/>
            <person name="Miyazaki T."/>
            <person name="Yoshikawa H."/>
            <person name="Murakami K."/>
            <person name="Kasahara K."/>
            <person name="Inaoka T."/>
            <person name="Hiraga Y."/>
            <person name="Ochi K."/>
        </authorList>
    </citation>
    <scope>NUCLEOTIDE SEQUENCE [LARGE SCALE GENOMIC DNA]</scope>
    <source>
        <strain evidence="3 4">T-3040</strain>
    </source>
</reference>
<evidence type="ECO:0000259" key="2">
    <source>
        <dbReference type="Pfam" id="PF02120"/>
    </source>
</evidence>
<evidence type="ECO:0000256" key="1">
    <source>
        <dbReference type="SAM" id="MobiDB-lite"/>
    </source>
</evidence>
<evidence type="ECO:0000313" key="4">
    <source>
        <dbReference type="Proteomes" id="UP000245202"/>
    </source>
</evidence>
<dbReference type="InterPro" id="IPR038610">
    <property type="entry name" value="FliK-like_C_sf"/>
</dbReference>
<gene>
    <name evidence="3" type="ORF">PAT3040_04254</name>
</gene>
<dbReference type="Pfam" id="PF02120">
    <property type="entry name" value="Flg_hook"/>
    <property type="match status" value="1"/>
</dbReference>
<accession>A0A2R5ESR1</accession>
<keyword evidence="4" id="KW-1185">Reference proteome</keyword>
<feature type="region of interest" description="Disordered" evidence="1">
    <location>
        <begin position="404"/>
        <end position="425"/>
    </location>
</feature>